<organism evidence="3 4">
    <name type="scientific">Perkinsus chesapeaki</name>
    <name type="common">Clam parasite</name>
    <name type="synonym">Perkinsus andrewsi</name>
    <dbReference type="NCBI Taxonomy" id="330153"/>
    <lineage>
        <taxon>Eukaryota</taxon>
        <taxon>Sar</taxon>
        <taxon>Alveolata</taxon>
        <taxon>Perkinsozoa</taxon>
        <taxon>Perkinsea</taxon>
        <taxon>Perkinsida</taxon>
        <taxon>Perkinsidae</taxon>
        <taxon>Perkinsus</taxon>
    </lineage>
</organism>
<evidence type="ECO:0000256" key="2">
    <source>
        <dbReference type="SAM" id="Phobius"/>
    </source>
</evidence>
<keyword evidence="4" id="KW-1185">Reference proteome</keyword>
<dbReference type="Proteomes" id="UP000591131">
    <property type="component" value="Unassembled WGS sequence"/>
</dbReference>
<reference evidence="3 4" key="1">
    <citation type="submission" date="2020-04" db="EMBL/GenBank/DDBJ databases">
        <title>Perkinsus chesapeaki whole genome sequence.</title>
        <authorList>
            <person name="Bogema D.R."/>
        </authorList>
    </citation>
    <scope>NUCLEOTIDE SEQUENCE [LARGE SCALE GENOMIC DNA]</scope>
    <source>
        <strain evidence="3">ATCC PRA-425</strain>
    </source>
</reference>
<proteinExistence type="predicted"/>
<accession>A0A7J6KTM0</accession>
<sequence length="196" mass="20963">MMPNTASAFLAPTATTTIQAHGILGWIAFVMLLSVGVGVIYWYVSTDSRRSRKSSHKGSSSARRPTRVSVSRSLRREIEKGAIPIGKPPLPPVMVSGDNFGTGLPSGRKSSTYSERKRSVAKAERVAEATDALLEKRIGSDYSSTASNWDTQSDVSVKAVVGERVDKVPQRHELSGTSLSCQLLIRAGSDVSTAVA</sequence>
<dbReference type="OrthoDB" id="10589320at2759"/>
<feature type="non-terminal residue" evidence="3">
    <location>
        <position position="1"/>
    </location>
</feature>
<feature type="transmembrane region" description="Helical" evidence="2">
    <location>
        <begin position="23"/>
        <end position="44"/>
    </location>
</feature>
<gene>
    <name evidence="3" type="ORF">FOL47_001392</name>
</gene>
<keyword evidence="2" id="KW-0472">Membrane</keyword>
<name>A0A7J6KTM0_PERCH</name>
<evidence type="ECO:0000256" key="1">
    <source>
        <dbReference type="SAM" id="MobiDB-lite"/>
    </source>
</evidence>
<keyword evidence="2" id="KW-0812">Transmembrane</keyword>
<dbReference type="EMBL" id="JAAPAO010001322">
    <property type="protein sequence ID" value="KAF4650184.1"/>
    <property type="molecule type" value="Genomic_DNA"/>
</dbReference>
<evidence type="ECO:0000313" key="4">
    <source>
        <dbReference type="Proteomes" id="UP000591131"/>
    </source>
</evidence>
<protein>
    <submittedName>
        <fullName evidence="3">Uncharacterized protein</fullName>
    </submittedName>
</protein>
<keyword evidence="2" id="KW-1133">Transmembrane helix</keyword>
<dbReference type="AlphaFoldDB" id="A0A7J6KTM0"/>
<evidence type="ECO:0000313" key="3">
    <source>
        <dbReference type="EMBL" id="KAF4650184.1"/>
    </source>
</evidence>
<feature type="region of interest" description="Disordered" evidence="1">
    <location>
        <begin position="51"/>
        <end position="73"/>
    </location>
</feature>
<comment type="caution">
    <text evidence="3">The sequence shown here is derived from an EMBL/GenBank/DDBJ whole genome shotgun (WGS) entry which is preliminary data.</text>
</comment>